<evidence type="ECO:0000313" key="3">
    <source>
        <dbReference type="Proteomes" id="UP000515733"/>
    </source>
</evidence>
<evidence type="ECO:0000313" key="2">
    <source>
        <dbReference type="EMBL" id="CAB1367710.1"/>
    </source>
</evidence>
<organism evidence="2 3">
    <name type="scientific">Denitratisoma oestradiolicum</name>
    <dbReference type="NCBI Taxonomy" id="311182"/>
    <lineage>
        <taxon>Bacteria</taxon>
        <taxon>Pseudomonadati</taxon>
        <taxon>Pseudomonadota</taxon>
        <taxon>Betaproteobacteria</taxon>
        <taxon>Nitrosomonadales</taxon>
        <taxon>Sterolibacteriaceae</taxon>
        <taxon>Denitratisoma</taxon>
    </lineage>
</organism>
<dbReference type="NCBIfam" id="TIGR01905">
    <property type="entry name" value="paired_CXXCH_1"/>
    <property type="match status" value="1"/>
</dbReference>
<dbReference type="SUPFAM" id="SSF48695">
    <property type="entry name" value="Multiheme cytochromes"/>
    <property type="match status" value="1"/>
</dbReference>
<sequence length="281" mass="28323">MSKQKSTLTGHLAKFFAVSVVVIGAVGVSHQAIAGISTTKHNLGTGGTGTNHVTAGTDEICVFCHTPHASNTAVSAPLWNKKASGATYTTYSTANSSTIDGAVASVGSISLACLSCHDGTQAMDNIVNAPGSGGYDATGGGANGLGYTWTGARVDANGKLTGIANLGSDLSNDHPIGIRYCGGGQDSSSPTGACTDTDFTAPQNATINSAKVWWVDTSGGSAGTREKTDMILYTRAGADFSIANAAPSVECGSCHDPHSNNTTFLRIANSGSAVCLACHTK</sequence>
<feature type="domain" description="Doubled CXXCH motif" evidence="1">
    <location>
        <begin position="250"/>
        <end position="281"/>
    </location>
</feature>
<dbReference type="EMBL" id="LR778301">
    <property type="protein sequence ID" value="CAB1367710.1"/>
    <property type="molecule type" value="Genomic_DNA"/>
</dbReference>
<dbReference type="InterPro" id="IPR036280">
    <property type="entry name" value="Multihaem_cyt_sf"/>
</dbReference>
<dbReference type="AlphaFoldDB" id="A0A6S6XSM0"/>
<protein>
    <recommendedName>
        <fullName evidence="1">Doubled CXXCH motif domain-containing protein</fullName>
    </recommendedName>
</protein>
<name>A0A6S6XSM0_9PROT</name>
<dbReference type="KEGG" id="doe:DENOEST_0545"/>
<dbReference type="OrthoDB" id="12425at2"/>
<reference evidence="2 3" key="1">
    <citation type="submission" date="2020-03" db="EMBL/GenBank/DDBJ databases">
        <authorList>
            <consortium name="Genoscope - CEA"/>
            <person name="William W."/>
        </authorList>
    </citation>
    <scope>NUCLEOTIDE SEQUENCE [LARGE SCALE GENOMIC DNA]</scope>
    <source>
        <strain evidence="3">DSM 16959</strain>
    </source>
</reference>
<dbReference type="Proteomes" id="UP000515733">
    <property type="component" value="Chromosome"/>
</dbReference>
<accession>A0A6S6XSM0</accession>
<dbReference type="RefSeq" id="WP_145770626.1">
    <property type="nucleotide sequence ID" value="NZ_LR778301.1"/>
</dbReference>
<evidence type="ECO:0000259" key="1">
    <source>
        <dbReference type="Pfam" id="PF09699"/>
    </source>
</evidence>
<dbReference type="InterPro" id="IPR010177">
    <property type="entry name" value="Paired_CXXCH_1"/>
</dbReference>
<proteinExistence type="predicted"/>
<keyword evidence="3" id="KW-1185">Reference proteome</keyword>
<gene>
    <name evidence="2" type="ORF">DENOEST_0545</name>
</gene>
<dbReference type="Pfam" id="PF09699">
    <property type="entry name" value="Paired_CXXCH_1"/>
    <property type="match status" value="1"/>
</dbReference>